<sequence length="224" mass="24764">MERVRKFSPIERGAHWALAVTFFILVLTGVPLYAYGWFGWLAPLFGGMYGARVVHHWAGAAFTAILALAVVGGFRTWTAHVLRWDADDRAWRRYFLAYFFGLVSGSRLPPQGKYNAGQKAWSAVLIAGGLVLLGSGLIMLFPNLFPVGLVRWMYPLHGLTAMGLLAYVIGHVFLAAFHRETRVALSAMTSGWVDRRYLETHHAKWLEELGRTEKAGAAGGKSGA</sequence>
<dbReference type="SUPFAM" id="SSF81342">
    <property type="entry name" value="Transmembrane di-heme cytochromes"/>
    <property type="match status" value="1"/>
</dbReference>
<keyword evidence="4 6" id="KW-1133">Transmembrane helix</keyword>
<reference evidence="8" key="1">
    <citation type="submission" date="2022-03" db="EMBL/GenBank/DDBJ databases">
        <title>Complete genome sequence of Caldinitratiruptor microaerophilus.</title>
        <authorList>
            <person name="Mukaiyama R."/>
            <person name="Nishiyama T."/>
            <person name="Ueda K."/>
        </authorList>
    </citation>
    <scope>NUCLEOTIDE SEQUENCE</scope>
    <source>
        <strain evidence="8">JCM 16183</strain>
    </source>
</reference>
<evidence type="ECO:0000256" key="1">
    <source>
        <dbReference type="ARBA" id="ARBA00004651"/>
    </source>
</evidence>
<dbReference type="EMBL" id="AP025628">
    <property type="protein sequence ID" value="BDG61173.1"/>
    <property type="molecule type" value="Genomic_DNA"/>
</dbReference>
<dbReference type="InterPro" id="IPR016174">
    <property type="entry name" value="Di-haem_cyt_TM"/>
</dbReference>
<evidence type="ECO:0000256" key="4">
    <source>
        <dbReference type="ARBA" id="ARBA00022989"/>
    </source>
</evidence>
<keyword evidence="9" id="KW-1185">Reference proteome</keyword>
<feature type="transmembrane region" description="Helical" evidence="6">
    <location>
        <begin position="16"/>
        <end position="41"/>
    </location>
</feature>
<dbReference type="Gene3D" id="1.20.950.20">
    <property type="entry name" value="Transmembrane di-heme cytochromes, Chain C"/>
    <property type="match status" value="1"/>
</dbReference>
<dbReference type="Pfam" id="PF01292">
    <property type="entry name" value="Ni_hydr_CYTB"/>
    <property type="match status" value="1"/>
</dbReference>
<organism evidence="8 9">
    <name type="scientific">Caldinitratiruptor microaerophilus</name>
    <dbReference type="NCBI Taxonomy" id="671077"/>
    <lineage>
        <taxon>Bacteria</taxon>
        <taxon>Bacillati</taxon>
        <taxon>Bacillota</taxon>
        <taxon>Clostridia</taxon>
        <taxon>Eubacteriales</taxon>
        <taxon>Symbiobacteriaceae</taxon>
        <taxon>Caldinitratiruptor</taxon>
    </lineage>
</organism>
<feature type="transmembrane region" description="Helical" evidence="6">
    <location>
        <begin position="53"/>
        <end position="71"/>
    </location>
</feature>
<dbReference type="InterPro" id="IPR011577">
    <property type="entry name" value="Cyt_b561_bac/Ni-Hgenase"/>
</dbReference>
<dbReference type="RefSeq" id="WP_264841845.1">
    <property type="nucleotide sequence ID" value="NZ_AP025628.1"/>
</dbReference>
<dbReference type="GO" id="GO:0022904">
    <property type="term" value="P:respiratory electron transport chain"/>
    <property type="evidence" value="ECO:0007669"/>
    <property type="project" value="InterPro"/>
</dbReference>
<evidence type="ECO:0000313" key="8">
    <source>
        <dbReference type="EMBL" id="BDG61173.1"/>
    </source>
</evidence>
<dbReference type="GO" id="GO:0015944">
    <property type="term" value="P:formate oxidation"/>
    <property type="evidence" value="ECO:0007669"/>
    <property type="project" value="TreeGrafter"/>
</dbReference>
<evidence type="ECO:0000256" key="2">
    <source>
        <dbReference type="ARBA" id="ARBA00022475"/>
    </source>
</evidence>
<dbReference type="AlphaFoldDB" id="A0AA35G980"/>
<dbReference type="GO" id="GO:0036397">
    <property type="term" value="F:formate dehydrogenase (quinone) activity"/>
    <property type="evidence" value="ECO:0007669"/>
    <property type="project" value="TreeGrafter"/>
</dbReference>
<dbReference type="Proteomes" id="UP001163687">
    <property type="component" value="Chromosome"/>
</dbReference>
<comment type="subcellular location">
    <subcellularLocation>
        <location evidence="1">Cell membrane</location>
        <topology evidence="1">Multi-pass membrane protein</topology>
    </subcellularLocation>
</comment>
<dbReference type="GO" id="GO:0005886">
    <property type="term" value="C:plasma membrane"/>
    <property type="evidence" value="ECO:0007669"/>
    <property type="project" value="UniProtKB-SubCell"/>
</dbReference>
<protein>
    <submittedName>
        <fullName evidence="8">Formate dehydrogenase</fullName>
    </submittedName>
</protein>
<dbReference type="InterPro" id="IPR051817">
    <property type="entry name" value="FDH_cytochrome_b556_subunit"/>
</dbReference>
<dbReference type="GO" id="GO:0009326">
    <property type="term" value="C:formate dehydrogenase complex"/>
    <property type="evidence" value="ECO:0007669"/>
    <property type="project" value="TreeGrafter"/>
</dbReference>
<keyword evidence="5 6" id="KW-0472">Membrane</keyword>
<proteinExistence type="predicted"/>
<evidence type="ECO:0000256" key="3">
    <source>
        <dbReference type="ARBA" id="ARBA00022692"/>
    </source>
</evidence>
<accession>A0AA35G980</accession>
<dbReference type="GO" id="GO:0009061">
    <property type="term" value="P:anaerobic respiration"/>
    <property type="evidence" value="ECO:0007669"/>
    <property type="project" value="TreeGrafter"/>
</dbReference>
<feature type="transmembrane region" description="Helical" evidence="6">
    <location>
        <begin position="154"/>
        <end position="177"/>
    </location>
</feature>
<feature type="domain" description="Cytochrome b561 bacterial/Ni-hydrogenase" evidence="7">
    <location>
        <begin position="7"/>
        <end position="191"/>
    </location>
</feature>
<evidence type="ECO:0000256" key="5">
    <source>
        <dbReference type="ARBA" id="ARBA00023136"/>
    </source>
</evidence>
<name>A0AA35G980_9FIRM</name>
<dbReference type="PANTHER" id="PTHR30074:SF6">
    <property type="entry name" value="FORMATE DEHYDROGENASE GAMMA SUBUNIT"/>
    <property type="match status" value="1"/>
</dbReference>
<dbReference type="KEGG" id="cmic:caldi_22630"/>
<evidence type="ECO:0000259" key="7">
    <source>
        <dbReference type="Pfam" id="PF01292"/>
    </source>
</evidence>
<keyword evidence="3 6" id="KW-0812">Transmembrane</keyword>
<keyword evidence="2" id="KW-1003">Cell membrane</keyword>
<evidence type="ECO:0000256" key="6">
    <source>
        <dbReference type="SAM" id="Phobius"/>
    </source>
</evidence>
<dbReference type="PANTHER" id="PTHR30074">
    <property type="entry name" value="FORMATE DEHYDROGENASE, NITRATE-INDUCIBLE, CYTOCHROME B556 FDN SUBUNIT"/>
    <property type="match status" value="1"/>
</dbReference>
<gene>
    <name evidence="8" type="ORF">caldi_22630</name>
</gene>
<evidence type="ECO:0000313" key="9">
    <source>
        <dbReference type="Proteomes" id="UP001163687"/>
    </source>
</evidence>
<dbReference type="GO" id="GO:0009055">
    <property type="term" value="F:electron transfer activity"/>
    <property type="evidence" value="ECO:0007669"/>
    <property type="project" value="InterPro"/>
</dbReference>
<feature type="transmembrane region" description="Helical" evidence="6">
    <location>
        <begin position="120"/>
        <end position="142"/>
    </location>
</feature>